<accession>A0A1A0HHN7</accession>
<dbReference type="GeneID" id="30026807"/>
<comment type="caution">
    <text evidence="1">The sequence shown here is derived from an EMBL/GenBank/DDBJ whole genome shotgun (WGS) entry which is preliminary data.</text>
</comment>
<proteinExistence type="predicted"/>
<gene>
    <name evidence="1" type="ORF">METBIDRAFT_107159</name>
</gene>
<evidence type="ECO:0000313" key="1">
    <source>
        <dbReference type="EMBL" id="OBA23520.1"/>
    </source>
</evidence>
<organism evidence="1 2">
    <name type="scientific">Metschnikowia bicuspidata var. bicuspidata NRRL YB-4993</name>
    <dbReference type="NCBI Taxonomy" id="869754"/>
    <lineage>
        <taxon>Eukaryota</taxon>
        <taxon>Fungi</taxon>
        <taxon>Dikarya</taxon>
        <taxon>Ascomycota</taxon>
        <taxon>Saccharomycotina</taxon>
        <taxon>Pichiomycetes</taxon>
        <taxon>Metschnikowiaceae</taxon>
        <taxon>Metschnikowia</taxon>
    </lineage>
</organism>
<dbReference type="EMBL" id="LXTC01000001">
    <property type="protein sequence ID" value="OBA23520.1"/>
    <property type="molecule type" value="Genomic_DNA"/>
</dbReference>
<dbReference type="AlphaFoldDB" id="A0A1A0HHN7"/>
<protein>
    <submittedName>
        <fullName evidence="1">Uncharacterized protein</fullName>
    </submittedName>
</protein>
<evidence type="ECO:0000313" key="2">
    <source>
        <dbReference type="Proteomes" id="UP000092555"/>
    </source>
</evidence>
<name>A0A1A0HHN7_9ASCO</name>
<keyword evidence="2" id="KW-1185">Reference proteome</keyword>
<sequence>MPVYRLLERGVSIRGRAIWRALMPNTQGRLASGVFAMRSGICSTECFFPLLHHVWVLLCNSVPRYICEDFAAPGGYTALYLADRPVVLRTLLEDKRLAPKLVNNTAENWLL</sequence>
<dbReference type="Proteomes" id="UP000092555">
    <property type="component" value="Unassembled WGS sequence"/>
</dbReference>
<dbReference type="RefSeq" id="XP_018714001.1">
    <property type="nucleotide sequence ID" value="XM_018853831.1"/>
</dbReference>
<reference evidence="1 2" key="1">
    <citation type="submission" date="2016-05" db="EMBL/GenBank/DDBJ databases">
        <title>Comparative genomics of biotechnologically important yeasts.</title>
        <authorList>
            <consortium name="DOE Joint Genome Institute"/>
            <person name="Riley R."/>
            <person name="Haridas S."/>
            <person name="Wolfe K.H."/>
            <person name="Lopes M.R."/>
            <person name="Hittinger C.T."/>
            <person name="Goker M."/>
            <person name="Salamov A."/>
            <person name="Wisecaver J."/>
            <person name="Long T.M."/>
            <person name="Aerts A.L."/>
            <person name="Barry K."/>
            <person name="Choi C."/>
            <person name="Clum A."/>
            <person name="Coughlan A.Y."/>
            <person name="Deshpande S."/>
            <person name="Douglass A.P."/>
            <person name="Hanson S.J."/>
            <person name="Klenk H.-P."/>
            <person name="LaButti K."/>
            <person name="Lapidus A."/>
            <person name="Lindquist E."/>
            <person name="Lipzen A."/>
            <person name="Meier-kolthoff J.P."/>
            <person name="Ohm R.A."/>
            <person name="Otillar R.P."/>
            <person name="Pangilinan J."/>
            <person name="Peng Y."/>
            <person name="Rokas A."/>
            <person name="Rosa C.A."/>
            <person name="Scheuner C."/>
            <person name="Sibirny A.A."/>
            <person name="Slot J.C."/>
            <person name="Stielow J.B."/>
            <person name="Sun H."/>
            <person name="Kurtzman C.P."/>
            <person name="Blackwell M."/>
            <person name="Grigoriev I.V."/>
            <person name="Jeffries T.W."/>
        </authorList>
    </citation>
    <scope>NUCLEOTIDE SEQUENCE [LARGE SCALE GENOMIC DNA]</scope>
    <source>
        <strain evidence="1 2">NRRL YB-4993</strain>
    </source>
</reference>